<gene>
    <name evidence="2" type="ORF">TVAG_129630</name>
</gene>
<sequence length="461" mass="53667">MSSSSNKNYSIIYDNKKYRVDPLIFCKMSEKFKTIYEQNPEKYKFENDEIDQEVFVAFISSCQLKTFQINPKKAQALLKLAREWEAPSLESYATTVCRENGYPVYPRVDPIGDLKIKQDRNEDCGEDYKRAGAVFMDSLDDDRLMEFDPEPLFRIVAYAEKLPNFDEQKYADFVMKLRERRMDAAVLLSLRLNFTKITEEDTDALFQSPEMRQQSIGFFVAYSLSQTRHKTQELINETTAKCMDQLHEFGNDMLDANGSLKKALQKDHEKNMKLLNQEIDANADELNRLVREFTRTADILVEGPLSPNGFADPALKRIEDDAQERLNNLYNHIREEIGKNHDEKHPKMRDDVDRVEQDWENEYNDPEATQKRMEDMLNELEGVASKYRGEIDQIDKDLDHIRGSINAKIARDYVRTDKGSRVEANIYSIFDEADFVKEESSAIEDIDARLDKQCPLKIGKK</sequence>
<protein>
    <submittedName>
        <fullName evidence="2">Uncharacterized protein</fullName>
    </submittedName>
</protein>
<keyword evidence="1" id="KW-0175">Coiled coil</keyword>
<evidence type="ECO:0000256" key="1">
    <source>
        <dbReference type="SAM" id="Coils"/>
    </source>
</evidence>
<dbReference type="Proteomes" id="UP000001542">
    <property type="component" value="Unassembled WGS sequence"/>
</dbReference>
<dbReference type="InterPro" id="IPR011333">
    <property type="entry name" value="SKP1/BTB/POZ_sf"/>
</dbReference>
<dbReference type="VEuPathDB" id="TrichDB:TVAGG3_0712550"/>
<evidence type="ECO:0000313" key="2">
    <source>
        <dbReference type="EMBL" id="EAY19855.1"/>
    </source>
</evidence>
<reference evidence="2" key="1">
    <citation type="submission" date="2006-10" db="EMBL/GenBank/DDBJ databases">
        <authorList>
            <person name="Amadeo P."/>
            <person name="Zhao Q."/>
            <person name="Wortman J."/>
            <person name="Fraser-Liggett C."/>
            <person name="Carlton J."/>
        </authorList>
    </citation>
    <scope>NUCLEOTIDE SEQUENCE</scope>
    <source>
        <strain evidence="2">G3</strain>
    </source>
</reference>
<name>A2DI59_TRIV3</name>
<dbReference type="SMR" id="A2DI59"/>
<keyword evidence="3" id="KW-1185">Reference proteome</keyword>
<dbReference type="AlphaFoldDB" id="A2DI59"/>
<feature type="coiled-coil region" evidence="1">
    <location>
        <begin position="265"/>
        <end position="296"/>
    </location>
</feature>
<dbReference type="SUPFAM" id="SSF54695">
    <property type="entry name" value="POZ domain"/>
    <property type="match status" value="1"/>
</dbReference>
<dbReference type="Gene3D" id="3.30.710.10">
    <property type="entry name" value="Potassium Channel Kv1.1, Chain A"/>
    <property type="match status" value="1"/>
</dbReference>
<dbReference type="InParanoid" id="A2DI59"/>
<dbReference type="EMBL" id="DS113203">
    <property type="protein sequence ID" value="EAY19855.1"/>
    <property type="molecule type" value="Genomic_DNA"/>
</dbReference>
<evidence type="ECO:0000313" key="3">
    <source>
        <dbReference type="Proteomes" id="UP000001542"/>
    </source>
</evidence>
<reference evidence="2" key="2">
    <citation type="journal article" date="2007" name="Science">
        <title>Draft genome sequence of the sexually transmitted pathogen Trichomonas vaginalis.</title>
        <authorList>
            <person name="Carlton J.M."/>
            <person name="Hirt R.P."/>
            <person name="Silva J.C."/>
            <person name="Delcher A.L."/>
            <person name="Schatz M."/>
            <person name="Zhao Q."/>
            <person name="Wortman J.R."/>
            <person name="Bidwell S.L."/>
            <person name="Alsmark U.C.M."/>
            <person name="Besteiro S."/>
            <person name="Sicheritz-Ponten T."/>
            <person name="Noel C.J."/>
            <person name="Dacks J.B."/>
            <person name="Foster P.G."/>
            <person name="Simillion C."/>
            <person name="Van de Peer Y."/>
            <person name="Miranda-Saavedra D."/>
            <person name="Barton G.J."/>
            <person name="Westrop G.D."/>
            <person name="Mueller S."/>
            <person name="Dessi D."/>
            <person name="Fiori P.L."/>
            <person name="Ren Q."/>
            <person name="Paulsen I."/>
            <person name="Zhang H."/>
            <person name="Bastida-Corcuera F.D."/>
            <person name="Simoes-Barbosa A."/>
            <person name="Brown M.T."/>
            <person name="Hayes R.D."/>
            <person name="Mukherjee M."/>
            <person name="Okumura C.Y."/>
            <person name="Schneider R."/>
            <person name="Smith A.J."/>
            <person name="Vanacova S."/>
            <person name="Villalvazo M."/>
            <person name="Haas B.J."/>
            <person name="Pertea M."/>
            <person name="Feldblyum T.V."/>
            <person name="Utterback T.R."/>
            <person name="Shu C.L."/>
            <person name="Osoegawa K."/>
            <person name="de Jong P.J."/>
            <person name="Hrdy I."/>
            <person name="Horvathova L."/>
            <person name="Zubacova Z."/>
            <person name="Dolezal P."/>
            <person name="Malik S.B."/>
            <person name="Logsdon J.M. Jr."/>
            <person name="Henze K."/>
            <person name="Gupta A."/>
            <person name="Wang C.C."/>
            <person name="Dunne R.L."/>
            <person name="Upcroft J.A."/>
            <person name="Upcroft P."/>
            <person name="White O."/>
            <person name="Salzberg S.L."/>
            <person name="Tang P."/>
            <person name="Chiu C.-H."/>
            <person name="Lee Y.-S."/>
            <person name="Embley T.M."/>
            <person name="Coombs G.H."/>
            <person name="Mottram J.C."/>
            <person name="Tachezy J."/>
            <person name="Fraser-Liggett C.M."/>
            <person name="Johnson P.J."/>
        </authorList>
    </citation>
    <scope>NUCLEOTIDE SEQUENCE [LARGE SCALE GENOMIC DNA]</scope>
    <source>
        <strain evidence="2">G3</strain>
    </source>
</reference>
<accession>A2DI59</accession>
<proteinExistence type="predicted"/>
<dbReference type="VEuPathDB" id="TrichDB:TVAG_129630"/>
<organism evidence="2 3">
    <name type="scientific">Trichomonas vaginalis (strain ATCC PRA-98 / G3)</name>
    <dbReference type="NCBI Taxonomy" id="412133"/>
    <lineage>
        <taxon>Eukaryota</taxon>
        <taxon>Metamonada</taxon>
        <taxon>Parabasalia</taxon>
        <taxon>Trichomonadida</taxon>
        <taxon>Trichomonadidae</taxon>
        <taxon>Trichomonas</taxon>
    </lineage>
</organism>
<dbReference type="KEGG" id="tva:5465385"/>
<dbReference type="RefSeq" id="XP_001580841.1">
    <property type="nucleotide sequence ID" value="XM_001580791.1"/>
</dbReference>